<protein>
    <submittedName>
        <fullName evidence="3">Uncharacterized protein</fullName>
    </submittedName>
</protein>
<evidence type="ECO:0000313" key="4">
    <source>
        <dbReference type="Proteomes" id="UP000000644"/>
    </source>
</evidence>
<gene>
    <name evidence="3" type="ordered locus">Pnap_4341</name>
</gene>
<evidence type="ECO:0000256" key="2">
    <source>
        <dbReference type="SAM" id="Phobius"/>
    </source>
</evidence>
<feature type="compositionally biased region" description="Basic and acidic residues" evidence="1">
    <location>
        <begin position="13"/>
        <end position="26"/>
    </location>
</feature>
<feature type="transmembrane region" description="Helical" evidence="2">
    <location>
        <begin position="67"/>
        <end position="86"/>
    </location>
</feature>
<dbReference type="EMBL" id="CP000530">
    <property type="protein sequence ID" value="ABM39623.1"/>
    <property type="molecule type" value="Genomic_DNA"/>
</dbReference>
<keyword evidence="2" id="KW-0472">Membrane</keyword>
<feature type="region of interest" description="Disordered" evidence="1">
    <location>
        <begin position="105"/>
        <end position="141"/>
    </location>
</feature>
<evidence type="ECO:0000256" key="1">
    <source>
        <dbReference type="SAM" id="MobiDB-lite"/>
    </source>
</evidence>
<dbReference type="HOGENOM" id="CLU_1026205_0_0_4"/>
<feature type="compositionally biased region" description="Low complexity" evidence="1">
    <location>
        <begin position="105"/>
        <end position="121"/>
    </location>
</feature>
<accession>A1VVE5</accession>
<feature type="compositionally biased region" description="Pro residues" evidence="1">
    <location>
        <begin position="158"/>
        <end position="172"/>
    </location>
</feature>
<feature type="region of interest" description="Disordered" evidence="1">
    <location>
        <begin position="1"/>
        <end position="39"/>
    </location>
</feature>
<name>A1VVE5_POLNA</name>
<feature type="compositionally biased region" description="Low complexity" evidence="1">
    <location>
        <begin position="129"/>
        <end position="141"/>
    </location>
</feature>
<keyword evidence="2" id="KW-0812">Transmembrane</keyword>
<dbReference type="AlphaFoldDB" id="A1VVE5"/>
<dbReference type="RefSeq" id="WP_011797996.1">
    <property type="nucleotide sequence ID" value="NC_008757.1"/>
</dbReference>
<feature type="region of interest" description="Disordered" evidence="1">
    <location>
        <begin position="156"/>
        <end position="214"/>
    </location>
</feature>
<organism evidence="3 4">
    <name type="scientific">Polaromonas naphthalenivorans (strain CJ2)</name>
    <dbReference type="NCBI Taxonomy" id="365044"/>
    <lineage>
        <taxon>Bacteria</taxon>
        <taxon>Pseudomonadati</taxon>
        <taxon>Pseudomonadota</taxon>
        <taxon>Betaproteobacteria</taxon>
        <taxon>Burkholderiales</taxon>
        <taxon>Comamonadaceae</taxon>
        <taxon>Polaromonas</taxon>
    </lineage>
</organism>
<feature type="compositionally biased region" description="Basic and acidic residues" evidence="1">
    <location>
        <begin position="181"/>
        <end position="192"/>
    </location>
</feature>
<sequence length="271" mass="28288">MQAGDQPSSGADRQSDPRAMARERAMAESQAIAKRQSQERLKRELQTIAVIRKERIANSKAGLRRRLMAVAAATGLVCVAVGYAVGTKSPAPVQRHIIERIEPAPASEPPAGAAVAAHLAQPSPPTAPAPSQEAAPVQAAQPAALAVPLPLPARMLAPAPPAPPAQRAPPPRLSNAPLPERTADKPAAKPPEEGEFVLSSSRAKAAPEARATDPAQALPAALDFKVVNVIEGTVIVRQGRSVRQIKVGEKMPDGQTLKSVSVDKGQFETSP</sequence>
<feature type="region of interest" description="Disordered" evidence="1">
    <location>
        <begin position="248"/>
        <end position="271"/>
    </location>
</feature>
<keyword evidence="2" id="KW-1133">Transmembrane helix</keyword>
<evidence type="ECO:0000313" key="3">
    <source>
        <dbReference type="EMBL" id="ABM39623.1"/>
    </source>
</evidence>
<proteinExistence type="predicted"/>
<feature type="compositionally biased region" description="Polar residues" evidence="1">
    <location>
        <begin position="1"/>
        <end position="12"/>
    </location>
</feature>
<dbReference type="KEGG" id="pna:Pnap_4341"/>
<reference evidence="4" key="1">
    <citation type="journal article" date="2009" name="Environ. Microbiol.">
        <title>The genome of Polaromonas naphthalenivorans strain CJ2, isolated from coal tar-contaminated sediment, reveals physiological and metabolic versatility and evolution through extensive horizontal gene transfer.</title>
        <authorList>
            <person name="Yagi J.M."/>
            <person name="Sims D."/>
            <person name="Brettin T."/>
            <person name="Bruce D."/>
            <person name="Madsen E.L."/>
        </authorList>
    </citation>
    <scope>NUCLEOTIDE SEQUENCE [LARGE SCALE GENOMIC DNA]</scope>
    <source>
        <strain evidence="4">CJ2</strain>
        <plasmid evidence="4">Plasmid pPNAP01</plasmid>
    </source>
</reference>
<dbReference type="Proteomes" id="UP000000644">
    <property type="component" value="Plasmid pPNAP01"/>
</dbReference>
<keyword evidence="3" id="KW-0614">Plasmid</keyword>
<geneLocation type="plasmid" evidence="3 4">
    <name>pPNAP01</name>
</geneLocation>
<keyword evidence="4" id="KW-1185">Reference proteome</keyword>